<feature type="region of interest" description="Disordered" evidence="1">
    <location>
        <begin position="81"/>
        <end position="133"/>
    </location>
</feature>
<dbReference type="RefSeq" id="WP_149891951.1">
    <property type="nucleotide sequence ID" value="NZ_JBHUFA010000001.1"/>
</dbReference>
<evidence type="ECO:0000256" key="1">
    <source>
        <dbReference type="SAM" id="MobiDB-lite"/>
    </source>
</evidence>
<dbReference type="SUPFAM" id="SSF51230">
    <property type="entry name" value="Single hybrid motif"/>
    <property type="match status" value="1"/>
</dbReference>
<dbReference type="Gene3D" id="2.40.50.100">
    <property type="match status" value="1"/>
</dbReference>
<keyword evidence="3" id="KW-1185">Reference proteome</keyword>
<feature type="region of interest" description="Disordered" evidence="1">
    <location>
        <begin position="191"/>
        <end position="215"/>
    </location>
</feature>
<accession>A0ABW4JQ15</accession>
<proteinExistence type="predicted"/>
<dbReference type="InterPro" id="IPR011053">
    <property type="entry name" value="Single_hybrid_motif"/>
</dbReference>
<gene>
    <name evidence="2" type="ORF">ACFSC7_01490</name>
</gene>
<comment type="caution">
    <text evidence="2">The sequence shown here is derived from an EMBL/GenBank/DDBJ whole genome shotgun (WGS) entry which is preliminary data.</text>
</comment>
<protein>
    <recommendedName>
        <fullName evidence="4">Lipoyl-binding domain-containing protein</fullName>
    </recommendedName>
</protein>
<dbReference type="EMBL" id="JBHUFA010000001">
    <property type="protein sequence ID" value="MFD1694170.1"/>
    <property type="molecule type" value="Genomic_DNA"/>
</dbReference>
<evidence type="ECO:0000313" key="3">
    <source>
        <dbReference type="Proteomes" id="UP001597327"/>
    </source>
</evidence>
<organism evidence="2 3">
    <name type="scientific">Roseibium aestuarii</name>
    <dbReference type="NCBI Taxonomy" id="2600299"/>
    <lineage>
        <taxon>Bacteria</taxon>
        <taxon>Pseudomonadati</taxon>
        <taxon>Pseudomonadota</taxon>
        <taxon>Alphaproteobacteria</taxon>
        <taxon>Hyphomicrobiales</taxon>
        <taxon>Stappiaceae</taxon>
        <taxon>Roseibium</taxon>
    </lineage>
</organism>
<dbReference type="Proteomes" id="UP001597327">
    <property type="component" value="Unassembled WGS sequence"/>
</dbReference>
<name>A0ABW4JQ15_9HYPH</name>
<evidence type="ECO:0008006" key="4">
    <source>
        <dbReference type="Google" id="ProtNLM"/>
    </source>
</evidence>
<evidence type="ECO:0000313" key="2">
    <source>
        <dbReference type="EMBL" id="MFD1694170.1"/>
    </source>
</evidence>
<reference evidence="3" key="1">
    <citation type="journal article" date="2019" name="Int. J. Syst. Evol. Microbiol.">
        <title>The Global Catalogue of Microorganisms (GCM) 10K type strain sequencing project: providing services to taxonomists for standard genome sequencing and annotation.</title>
        <authorList>
            <consortium name="The Broad Institute Genomics Platform"/>
            <consortium name="The Broad Institute Genome Sequencing Center for Infectious Disease"/>
            <person name="Wu L."/>
            <person name="Ma J."/>
        </authorList>
    </citation>
    <scope>NUCLEOTIDE SEQUENCE [LARGE SCALE GENOMIC DNA]</scope>
    <source>
        <strain evidence="3">JCM 3369</strain>
    </source>
</reference>
<sequence length="346" mass="37434">MPRLIEIFSPRDDALYPLTVSSLPFTAGDTVRKGEIIVVITGPEQERKIRAPMDGWITAVNFEAGTRLNLRSPLLRMEVADEATRDPQETTSAAPRNEPGPAGETLHGATPPPTATARPDTEPGATSGKPVAVQPRQSKWIRWGGIAATLAVLWLVTPATRFSLLSGGMIPLDIAVSHDLGKIWSNVTGPIRFGSGTNGQKETRRKEKPDLRRSSGALSLTCQGTGEAYWQGSLLTGGKPIETRDDDVRGTLKLDYDARKACIDVASYGKREGKTTAREIIAYCVPFEISGDTLYLSDDEYIGGTSTAPTTLGLADLRMLYDTQKEGLDGELERAETFDLTCRAAD</sequence>
<feature type="compositionally biased region" description="Basic and acidic residues" evidence="1">
    <location>
        <begin position="201"/>
        <end position="213"/>
    </location>
</feature>